<reference evidence="2" key="1">
    <citation type="journal article" date="2014" name="Front. Microbiol.">
        <title>High frequency of phylogenetically diverse reductive dehalogenase-homologous genes in deep subseafloor sedimentary metagenomes.</title>
        <authorList>
            <person name="Kawai M."/>
            <person name="Futagami T."/>
            <person name="Toyoda A."/>
            <person name="Takaki Y."/>
            <person name="Nishi S."/>
            <person name="Hori S."/>
            <person name="Arai W."/>
            <person name="Tsubouchi T."/>
            <person name="Morono Y."/>
            <person name="Uchiyama I."/>
            <person name="Ito T."/>
            <person name="Fujiyama A."/>
            <person name="Inagaki F."/>
            <person name="Takami H."/>
        </authorList>
    </citation>
    <scope>NUCLEOTIDE SEQUENCE</scope>
    <source>
        <strain evidence="2">Expedition CK06-06</strain>
    </source>
</reference>
<accession>X1LN38</accession>
<sequence>RVTVKVDGKEDIYGVVGYGDEDIDKDKILYDAPIAMAVMGKKPGEKVEVEIGPKKRTIEILSVDSLEGY</sequence>
<feature type="domain" description="Transcription elongation factor GreA/GreB C-terminal" evidence="1">
    <location>
        <begin position="2"/>
        <end position="64"/>
    </location>
</feature>
<dbReference type="GO" id="GO:0032784">
    <property type="term" value="P:regulation of DNA-templated transcription elongation"/>
    <property type="evidence" value="ECO:0007669"/>
    <property type="project" value="InterPro"/>
</dbReference>
<evidence type="ECO:0000259" key="1">
    <source>
        <dbReference type="Pfam" id="PF01272"/>
    </source>
</evidence>
<dbReference type="SUPFAM" id="SSF54534">
    <property type="entry name" value="FKBP-like"/>
    <property type="match status" value="1"/>
</dbReference>
<proteinExistence type="predicted"/>
<comment type="caution">
    <text evidence="2">The sequence shown here is derived from an EMBL/GenBank/DDBJ whole genome shotgun (WGS) entry which is preliminary data.</text>
</comment>
<dbReference type="GO" id="GO:0003677">
    <property type="term" value="F:DNA binding"/>
    <property type="evidence" value="ECO:0007669"/>
    <property type="project" value="InterPro"/>
</dbReference>
<name>X1LN38_9ZZZZ</name>
<gene>
    <name evidence="2" type="ORF">S03H2_69208</name>
</gene>
<dbReference type="Pfam" id="PF01272">
    <property type="entry name" value="GreA_GreB"/>
    <property type="match status" value="1"/>
</dbReference>
<dbReference type="Gene3D" id="3.10.50.30">
    <property type="entry name" value="Transcription elongation factor, GreA/GreB, C-terminal domain"/>
    <property type="match status" value="1"/>
</dbReference>
<dbReference type="InterPro" id="IPR036953">
    <property type="entry name" value="GreA/GreB_C_sf"/>
</dbReference>
<protein>
    <recommendedName>
        <fullName evidence="1">Transcription elongation factor GreA/GreB C-terminal domain-containing protein</fullName>
    </recommendedName>
</protein>
<organism evidence="2">
    <name type="scientific">marine sediment metagenome</name>
    <dbReference type="NCBI Taxonomy" id="412755"/>
    <lineage>
        <taxon>unclassified sequences</taxon>
        <taxon>metagenomes</taxon>
        <taxon>ecological metagenomes</taxon>
    </lineage>
</organism>
<dbReference type="EMBL" id="BARU01045671">
    <property type="protein sequence ID" value="GAH95533.1"/>
    <property type="molecule type" value="Genomic_DNA"/>
</dbReference>
<evidence type="ECO:0000313" key="2">
    <source>
        <dbReference type="EMBL" id="GAH95533.1"/>
    </source>
</evidence>
<dbReference type="InterPro" id="IPR001437">
    <property type="entry name" value="Tscrpt_elong_fac_GreA/B_C"/>
</dbReference>
<feature type="non-terminal residue" evidence="2">
    <location>
        <position position="1"/>
    </location>
</feature>
<dbReference type="AlphaFoldDB" id="X1LN38"/>